<protein>
    <submittedName>
        <fullName evidence="2">Uncharacterized protein</fullName>
    </submittedName>
</protein>
<evidence type="ECO:0000313" key="2">
    <source>
        <dbReference type="EMBL" id="KAF9526389.1"/>
    </source>
</evidence>
<feature type="compositionally biased region" description="Polar residues" evidence="1">
    <location>
        <begin position="88"/>
        <end position="106"/>
    </location>
</feature>
<proteinExistence type="predicted"/>
<name>A0A9P6ECP7_9AGAR</name>
<evidence type="ECO:0000313" key="3">
    <source>
        <dbReference type="Proteomes" id="UP000807306"/>
    </source>
</evidence>
<keyword evidence="3" id="KW-1185">Reference proteome</keyword>
<dbReference type="Proteomes" id="UP000807306">
    <property type="component" value="Unassembled WGS sequence"/>
</dbReference>
<feature type="region of interest" description="Disordered" evidence="1">
    <location>
        <begin position="65"/>
        <end position="110"/>
    </location>
</feature>
<accession>A0A9P6ECP7</accession>
<gene>
    <name evidence="2" type="ORF">CPB83DRAFT_896222</name>
</gene>
<comment type="caution">
    <text evidence="2">The sequence shown here is derived from an EMBL/GenBank/DDBJ whole genome shotgun (WGS) entry which is preliminary data.</text>
</comment>
<reference evidence="2" key="1">
    <citation type="submission" date="2020-11" db="EMBL/GenBank/DDBJ databases">
        <authorList>
            <consortium name="DOE Joint Genome Institute"/>
            <person name="Ahrendt S."/>
            <person name="Riley R."/>
            <person name="Andreopoulos W."/>
            <person name="Labutti K."/>
            <person name="Pangilinan J."/>
            <person name="Ruiz-Duenas F.J."/>
            <person name="Barrasa J.M."/>
            <person name="Sanchez-Garcia M."/>
            <person name="Camarero S."/>
            <person name="Miyauchi S."/>
            <person name="Serrano A."/>
            <person name="Linde D."/>
            <person name="Babiker R."/>
            <person name="Drula E."/>
            <person name="Ayuso-Fernandez I."/>
            <person name="Pacheco R."/>
            <person name="Padilla G."/>
            <person name="Ferreira P."/>
            <person name="Barriuso J."/>
            <person name="Kellner H."/>
            <person name="Castanera R."/>
            <person name="Alfaro M."/>
            <person name="Ramirez L."/>
            <person name="Pisabarro A.G."/>
            <person name="Kuo A."/>
            <person name="Tritt A."/>
            <person name="Lipzen A."/>
            <person name="He G."/>
            <person name="Yan M."/>
            <person name="Ng V."/>
            <person name="Cullen D."/>
            <person name="Martin F."/>
            <person name="Rosso M.-N."/>
            <person name="Henrissat B."/>
            <person name="Hibbett D."/>
            <person name="Martinez A.T."/>
            <person name="Grigoriev I.V."/>
        </authorList>
    </citation>
    <scope>NUCLEOTIDE SEQUENCE</scope>
    <source>
        <strain evidence="2">CBS 506.95</strain>
    </source>
</reference>
<dbReference type="EMBL" id="MU157872">
    <property type="protein sequence ID" value="KAF9526389.1"/>
    <property type="molecule type" value="Genomic_DNA"/>
</dbReference>
<sequence length="168" mass="19255">MGSKVTFANSTGQTCVVSVLAEVFRDEEEFENEYRPRTDKGKLIYQTQAILPEIRFWPDYDEQIKPESPVGLDPTSTLGQPDVLPPANRNSTTSKEPIRQASTKPKSQVPEIQVWPDFDRHWLDHQLPSPQTSRSTIEMKKALDEVLVIHGDTQLMKELQRHMQGLRK</sequence>
<organism evidence="2 3">
    <name type="scientific">Crepidotus variabilis</name>
    <dbReference type="NCBI Taxonomy" id="179855"/>
    <lineage>
        <taxon>Eukaryota</taxon>
        <taxon>Fungi</taxon>
        <taxon>Dikarya</taxon>
        <taxon>Basidiomycota</taxon>
        <taxon>Agaricomycotina</taxon>
        <taxon>Agaricomycetes</taxon>
        <taxon>Agaricomycetidae</taxon>
        <taxon>Agaricales</taxon>
        <taxon>Agaricineae</taxon>
        <taxon>Crepidotaceae</taxon>
        <taxon>Crepidotus</taxon>
    </lineage>
</organism>
<evidence type="ECO:0000256" key="1">
    <source>
        <dbReference type="SAM" id="MobiDB-lite"/>
    </source>
</evidence>
<dbReference type="AlphaFoldDB" id="A0A9P6ECP7"/>